<dbReference type="Proteomes" id="UP000199317">
    <property type="component" value="Unassembled WGS sequence"/>
</dbReference>
<evidence type="ECO:0000313" key="2">
    <source>
        <dbReference type="EMBL" id="SDP32035.1"/>
    </source>
</evidence>
<keyword evidence="3" id="KW-1185">Reference proteome</keyword>
<gene>
    <name evidence="2" type="ORF">SAMN04489708_110202</name>
</gene>
<dbReference type="AlphaFoldDB" id="A0A1H0RRK8"/>
<sequence length="120" mass="12618">MNLSSSMLLRRLLCASLAGCALAASPLAHAASDFQLDFTFGGQGRNPSVATMKAYIMGCLPAGSRTWGGDPADSAGPWDVEVPAVRGHEYDARTVRSLLLGRSCQPVRPAKVTDVTVTPE</sequence>
<reference evidence="3" key="1">
    <citation type="submission" date="2016-10" db="EMBL/GenBank/DDBJ databases">
        <authorList>
            <person name="Varghese N."/>
            <person name="Submissions S."/>
        </authorList>
    </citation>
    <scope>NUCLEOTIDE SEQUENCE [LARGE SCALE GENOMIC DNA]</scope>
    <source>
        <strain evidence="3">DSM 17101</strain>
    </source>
</reference>
<organism evidence="2 3">
    <name type="scientific">Paracidovorax cattleyae</name>
    <dbReference type="NCBI Taxonomy" id="80868"/>
    <lineage>
        <taxon>Bacteria</taxon>
        <taxon>Pseudomonadati</taxon>
        <taxon>Pseudomonadota</taxon>
        <taxon>Betaproteobacteria</taxon>
        <taxon>Burkholderiales</taxon>
        <taxon>Comamonadaceae</taxon>
        <taxon>Paracidovorax</taxon>
    </lineage>
</organism>
<protein>
    <submittedName>
        <fullName evidence="2">Uncharacterized protein</fullName>
    </submittedName>
</protein>
<keyword evidence="1" id="KW-0732">Signal</keyword>
<accession>A0A1H0RRK8</accession>
<feature type="signal peptide" evidence="1">
    <location>
        <begin position="1"/>
        <end position="30"/>
    </location>
</feature>
<feature type="chain" id="PRO_5011501540" evidence="1">
    <location>
        <begin position="31"/>
        <end position="120"/>
    </location>
</feature>
<name>A0A1H0RRK8_9BURK</name>
<dbReference type="RefSeq" id="WP_143015893.1">
    <property type="nucleotide sequence ID" value="NZ_CP028290.1"/>
</dbReference>
<evidence type="ECO:0000256" key="1">
    <source>
        <dbReference type="SAM" id="SignalP"/>
    </source>
</evidence>
<dbReference type="OrthoDB" id="9256212at2"/>
<evidence type="ECO:0000313" key="3">
    <source>
        <dbReference type="Proteomes" id="UP000199317"/>
    </source>
</evidence>
<proteinExistence type="predicted"/>
<dbReference type="EMBL" id="FNJL01000010">
    <property type="protein sequence ID" value="SDP32035.1"/>
    <property type="molecule type" value="Genomic_DNA"/>
</dbReference>